<evidence type="ECO:0000313" key="2">
    <source>
        <dbReference type="EMBL" id="WEK46074.1"/>
    </source>
</evidence>
<dbReference type="KEGG" id="acob:P0Y56_13750"/>
<organism evidence="2 3">
    <name type="scientific">Candidatus Andeanibacterium colombiense</name>
    <dbReference type="NCBI Taxonomy" id="3121345"/>
    <lineage>
        <taxon>Bacteria</taxon>
        <taxon>Pseudomonadati</taxon>
        <taxon>Pseudomonadota</taxon>
        <taxon>Alphaproteobacteria</taxon>
        <taxon>Sphingomonadales</taxon>
        <taxon>Sphingomonadaceae</taxon>
        <taxon>Candidatus Andeanibacterium</taxon>
    </lineage>
</organism>
<gene>
    <name evidence="2" type="ORF">P0Y56_13750</name>
</gene>
<dbReference type="Pfam" id="PF11730">
    <property type="entry name" value="DUF3297"/>
    <property type="match status" value="1"/>
</dbReference>
<feature type="region of interest" description="Disordered" evidence="1">
    <location>
        <begin position="1"/>
        <end position="26"/>
    </location>
</feature>
<accession>A0AAJ6BM61</accession>
<evidence type="ECO:0000256" key="1">
    <source>
        <dbReference type="SAM" id="MobiDB-lite"/>
    </source>
</evidence>
<reference evidence="2" key="1">
    <citation type="submission" date="2023-03" db="EMBL/GenBank/DDBJ databases">
        <title>Andean soil-derived lignocellulolytic bacterial consortium as a source of novel taxa and putative plastic-active enzymes.</title>
        <authorList>
            <person name="Diaz-Garcia L."/>
            <person name="Chuvochina M."/>
            <person name="Feuerriegel G."/>
            <person name="Bunk B."/>
            <person name="Sproer C."/>
            <person name="Streit W.R."/>
            <person name="Rodriguez L.M."/>
            <person name="Overmann J."/>
            <person name="Jimenez D.J."/>
        </authorList>
    </citation>
    <scope>NUCLEOTIDE SEQUENCE</scope>
    <source>
        <strain evidence="2">MAG 26</strain>
    </source>
</reference>
<protein>
    <submittedName>
        <fullName evidence="2">DUF3297 family protein</fullName>
    </submittedName>
</protein>
<dbReference type="InterPro" id="IPR021724">
    <property type="entry name" value="DUF3297"/>
</dbReference>
<proteinExistence type="predicted"/>
<dbReference type="EMBL" id="CP119316">
    <property type="protein sequence ID" value="WEK46074.1"/>
    <property type="molecule type" value="Genomic_DNA"/>
</dbReference>
<sequence>MSEETTPEAAPEVAPDVAGAGPDVPPDRLSISQLSPFFDADKLQRGIGIRFKGTVRTNVDEYCISEGWVRVQAGRSLDRRGQPLLIKIKGPVEAWFEDLGEDAPVAKAD</sequence>
<dbReference type="AlphaFoldDB" id="A0AAJ6BM61"/>
<feature type="compositionally biased region" description="Low complexity" evidence="1">
    <location>
        <begin position="7"/>
        <end position="22"/>
    </location>
</feature>
<evidence type="ECO:0000313" key="3">
    <source>
        <dbReference type="Proteomes" id="UP001218362"/>
    </source>
</evidence>
<dbReference type="Proteomes" id="UP001218362">
    <property type="component" value="Chromosome"/>
</dbReference>
<name>A0AAJ6BM61_9SPHN</name>